<gene>
    <name evidence="1" type="primary">A05g509160.1_BraROA</name>
    <name evidence="1" type="ORF">IGI04_020542</name>
</gene>
<dbReference type="Proteomes" id="UP000823674">
    <property type="component" value="Chromosome A05"/>
</dbReference>
<protein>
    <submittedName>
        <fullName evidence="1">Uncharacterized protein</fullName>
    </submittedName>
</protein>
<proteinExistence type="predicted"/>
<comment type="caution">
    <text evidence="1">The sequence shown here is derived from an EMBL/GenBank/DDBJ whole genome shotgun (WGS) entry which is preliminary data.</text>
</comment>
<accession>A0ABQ7MKM7</accession>
<organism evidence="1 2">
    <name type="scientific">Brassica rapa subsp. trilocularis</name>
    <dbReference type="NCBI Taxonomy" id="1813537"/>
    <lineage>
        <taxon>Eukaryota</taxon>
        <taxon>Viridiplantae</taxon>
        <taxon>Streptophyta</taxon>
        <taxon>Embryophyta</taxon>
        <taxon>Tracheophyta</taxon>
        <taxon>Spermatophyta</taxon>
        <taxon>Magnoliopsida</taxon>
        <taxon>eudicotyledons</taxon>
        <taxon>Gunneridae</taxon>
        <taxon>Pentapetalae</taxon>
        <taxon>rosids</taxon>
        <taxon>malvids</taxon>
        <taxon>Brassicales</taxon>
        <taxon>Brassicaceae</taxon>
        <taxon>Brassiceae</taxon>
        <taxon>Brassica</taxon>
    </lineage>
</organism>
<sequence length="110" mass="12351">ANVDTTQNLISLSTHSPPHKRGADWISGDRRVVAPLVPPPVLYVVRRRFNKVVHTRSEVLVSLCLLRSGDSKGQFPVRALRWFWTGWWGPSPVKSFGFCSPEVSPFCNPP</sequence>
<evidence type="ECO:0000313" key="1">
    <source>
        <dbReference type="EMBL" id="KAG5398728.1"/>
    </source>
</evidence>
<feature type="non-terminal residue" evidence="1">
    <location>
        <position position="1"/>
    </location>
</feature>
<reference evidence="1 2" key="1">
    <citation type="submission" date="2021-03" db="EMBL/GenBank/DDBJ databases">
        <authorList>
            <person name="King G.J."/>
            <person name="Bancroft I."/>
            <person name="Baten A."/>
            <person name="Bloomfield J."/>
            <person name="Borpatragohain P."/>
            <person name="He Z."/>
            <person name="Irish N."/>
            <person name="Irwin J."/>
            <person name="Liu K."/>
            <person name="Mauleon R.P."/>
            <person name="Moore J."/>
            <person name="Morris R."/>
            <person name="Ostergaard L."/>
            <person name="Wang B."/>
            <person name="Wells R."/>
        </authorList>
    </citation>
    <scope>NUCLEOTIDE SEQUENCE [LARGE SCALE GENOMIC DNA]</scope>
    <source>
        <strain evidence="1">R-o-18</strain>
        <tissue evidence="1">Leaf</tissue>
    </source>
</reference>
<keyword evidence="2" id="KW-1185">Reference proteome</keyword>
<name>A0ABQ7MKM7_BRACM</name>
<evidence type="ECO:0000313" key="2">
    <source>
        <dbReference type="Proteomes" id="UP000823674"/>
    </source>
</evidence>
<dbReference type="EMBL" id="JADBGQ010000005">
    <property type="protein sequence ID" value="KAG5398728.1"/>
    <property type="molecule type" value="Genomic_DNA"/>
</dbReference>